<dbReference type="GO" id="GO:0016740">
    <property type="term" value="F:transferase activity"/>
    <property type="evidence" value="ECO:0007669"/>
    <property type="project" value="UniProtKB-KW"/>
</dbReference>
<sequence>MAERPGPVRVMQSFGAPRVTTNPYITMLDRALADSDEVDHLRFSWRGAILGRYDVFHWHWPEVKLHGGSAVSSVGKYVLTALLSLRHSLSRRIAVVRTVHNLELPDDNAARLWLLRRIEHQADHRIVLNETTLLPEGTARSVILHGHYRDWYAPQPRADRVRGRLGTFGGVRRYKGVSGFVDAYAEARGDDRELSMTIGGKASTQELADDLRAQVEGLPGVTLQLAFLSDAELVELVTASELVVLAYRFMHNSGSVLAALSLDRPVLVPRNEPNEALAAEVGAEWVQMYEGEVDGRALLEALRAVRRIEAERPDLSRREWADAGASHAAAYRAALRSRWLGAKPRGVDA</sequence>
<dbReference type="EMBL" id="CP078077">
    <property type="protein sequence ID" value="UPL14658.1"/>
    <property type="molecule type" value="Genomic_DNA"/>
</dbReference>
<dbReference type="Proteomes" id="UP000831963">
    <property type="component" value="Chromosome"/>
</dbReference>
<keyword evidence="2" id="KW-1185">Reference proteome</keyword>
<protein>
    <submittedName>
        <fullName evidence="1">Glycosyl transferase</fullName>
    </submittedName>
</protein>
<name>A0ABY4IPM0_9MICO</name>
<dbReference type="SUPFAM" id="SSF53756">
    <property type="entry name" value="UDP-Glycosyltransferase/glycogen phosphorylase"/>
    <property type="match status" value="1"/>
</dbReference>
<keyword evidence="1" id="KW-0808">Transferase</keyword>
<accession>A0ABY4IPM0</accession>
<reference evidence="1 2" key="1">
    <citation type="submission" date="2021-06" db="EMBL/GenBank/DDBJ databases">
        <title>Genome-based taxonomic framework of Microbacterium strains isolated from marine environment, the description of four new species and reclassification of four preexisting species.</title>
        <authorList>
            <person name="Lee S.D."/>
            <person name="Kim S.-M."/>
            <person name="Byeon Y.-S."/>
            <person name="Yang H.L."/>
            <person name="Kim I.S."/>
        </authorList>
    </citation>
    <scope>NUCLEOTIDE SEQUENCE [LARGE SCALE GENOMIC DNA]</scope>
    <source>
        <strain evidence="1 2">SSW1-36</strain>
    </source>
</reference>
<proteinExistence type="predicted"/>
<organism evidence="1 2">
    <name type="scientific">Microbacterium galbinum</name>
    <dbReference type="NCBI Taxonomy" id="2851646"/>
    <lineage>
        <taxon>Bacteria</taxon>
        <taxon>Bacillati</taxon>
        <taxon>Actinomycetota</taxon>
        <taxon>Actinomycetes</taxon>
        <taxon>Micrococcales</taxon>
        <taxon>Microbacteriaceae</taxon>
        <taxon>Microbacterium</taxon>
    </lineage>
</organism>
<evidence type="ECO:0000313" key="1">
    <source>
        <dbReference type="EMBL" id="UPL14658.1"/>
    </source>
</evidence>
<evidence type="ECO:0000313" key="2">
    <source>
        <dbReference type="Proteomes" id="UP000831963"/>
    </source>
</evidence>
<dbReference type="Gene3D" id="3.40.50.2000">
    <property type="entry name" value="Glycogen Phosphorylase B"/>
    <property type="match status" value="1"/>
</dbReference>
<gene>
    <name evidence="1" type="ORF">KV396_09270</name>
</gene>
<dbReference type="RefSeq" id="WP_247632960.1">
    <property type="nucleotide sequence ID" value="NZ_CP078077.1"/>
</dbReference>